<sequence>MKSPGGSKGRPRRPTPNVDPETALRQYAVKLFDKGDGRAVDWPTVAATAFKVAFACLDEVKGDDRAAKVMRKAEGGLYNRLVGNPDDGTPYTSAPAPRPDVGQGPAPHLDHDLHR</sequence>
<evidence type="ECO:0000313" key="2">
    <source>
        <dbReference type="EMBL" id="MCW6512301.1"/>
    </source>
</evidence>
<dbReference type="EMBL" id="JAMOIM010000045">
    <property type="protein sequence ID" value="MCW6512301.1"/>
    <property type="molecule type" value="Genomic_DNA"/>
</dbReference>
<organism evidence="2 3">
    <name type="scientific">Lichenifustis flavocetrariae</name>
    <dbReference type="NCBI Taxonomy" id="2949735"/>
    <lineage>
        <taxon>Bacteria</taxon>
        <taxon>Pseudomonadati</taxon>
        <taxon>Pseudomonadota</taxon>
        <taxon>Alphaproteobacteria</taxon>
        <taxon>Hyphomicrobiales</taxon>
        <taxon>Lichenihabitantaceae</taxon>
        <taxon>Lichenifustis</taxon>
    </lineage>
</organism>
<evidence type="ECO:0000256" key="1">
    <source>
        <dbReference type="SAM" id="MobiDB-lite"/>
    </source>
</evidence>
<feature type="region of interest" description="Disordered" evidence="1">
    <location>
        <begin position="1"/>
        <end position="22"/>
    </location>
</feature>
<comment type="caution">
    <text evidence="2">The sequence shown here is derived from an EMBL/GenBank/DDBJ whole genome shotgun (WGS) entry which is preliminary data.</text>
</comment>
<evidence type="ECO:0000313" key="3">
    <source>
        <dbReference type="Proteomes" id="UP001165667"/>
    </source>
</evidence>
<protein>
    <submittedName>
        <fullName evidence="2">Uncharacterized protein</fullName>
    </submittedName>
</protein>
<keyword evidence="3" id="KW-1185">Reference proteome</keyword>
<dbReference type="RefSeq" id="WP_282588677.1">
    <property type="nucleotide sequence ID" value="NZ_JAMOIM010000045.1"/>
</dbReference>
<proteinExistence type="predicted"/>
<dbReference type="Proteomes" id="UP001165667">
    <property type="component" value="Unassembled WGS sequence"/>
</dbReference>
<accession>A0AA42CN38</accession>
<feature type="region of interest" description="Disordered" evidence="1">
    <location>
        <begin position="80"/>
        <end position="115"/>
    </location>
</feature>
<dbReference type="AlphaFoldDB" id="A0AA42CN38"/>
<name>A0AA42CN38_9HYPH</name>
<reference evidence="2" key="1">
    <citation type="submission" date="2022-05" db="EMBL/GenBank/DDBJ databases">
        <authorList>
            <person name="Pankratov T."/>
        </authorList>
    </citation>
    <scope>NUCLEOTIDE SEQUENCE</scope>
    <source>
        <strain evidence="2">BP6-180914</strain>
    </source>
</reference>
<gene>
    <name evidence="2" type="ORF">M8523_30730</name>
</gene>